<proteinExistence type="predicted"/>
<dbReference type="EMBL" id="MU005575">
    <property type="protein sequence ID" value="KAF2687275.1"/>
    <property type="molecule type" value="Genomic_DNA"/>
</dbReference>
<protein>
    <submittedName>
        <fullName evidence="2">Uncharacterized protein</fullName>
    </submittedName>
</protein>
<name>A0A6G1JAT5_9PLEO</name>
<feature type="region of interest" description="Disordered" evidence="1">
    <location>
        <begin position="1"/>
        <end position="145"/>
    </location>
</feature>
<feature type="compositionally biased region" description="Low complexity" evidence="1">
    <location>
        <begin position="50"/>
        <end position="62"/>
    </location>
</feature>
<feature type="compositionally biased region" description="Acidic residues" evidence="1">
    <location>
        <begin position="320"/>
        <end position="330"/>
    </location>
</feature>
<organism evidence="2 3">
    <name type="scientific">Lentithecium fluviatile CBS 122367</name>
    <dbReference type="NCBI Taxonomy" id="1168545"/>
    <lineage>
        <taxon>Eukaryota</taxon>
        <taxon>Fungi</taxon>
        <taxon>Dikarya</taxon>
        <taxon>Ascomycota</taxon>
        <taxon>Pezizomycotina</taxon>
        <taxon>Dothideomycetes</taxon>
        <taxon>Pleosporomycetidae</taxon>
        <taxon>Pleosporales</taxon>
        <taxon>Massarineae</taxon>
        <taxon>Lentitheciaceae</taxon>
        <taxon>Lentithecium</taxon>
    </lineage>
</organism>
<dbReference type="Proteomes" id="UP000799291">
    <property type="component" value="Unassembled WGS sequence"/>
</dbReference>
<dbReference type="OrthoDB" id="5398515at2759"/>
<feature type="region of interest" description="Disordered" evidence="1">
    <location>
        <begin position="268"/>
        <end position="408"/>
    </location>
</feature>
<sequence length="408" mass="45792">MERTPSPPRRVRTPPAPIHGAKYDSYEPFSPRRSSRVAAQIHLHPEQISPARTRTTRAVTPTCSSKKSATRPSNHTLSPPSSPNSPANRPSPRSTRHLHHNTAAFDSDSDHAAPTPARRFLSTMPPRGMLPTPSKTPRKRAFHSEQTLGSTARVLFANRPPTIEEHMPTPRKVRKTKDVYTLESFEEEMNKADDKIPIFTDSKERIPTRDPDEDNPFVTKKGKGKAKAPPPKPIKRDEKDEKIFEAAAEGKGMVWTFRGKKTLRKYEDNLQSDPADDGPWSSSDELQRKAGTFPGRLTRSSVKPRLLFQEELRRRRLENGDDEDEEEAVTDIEVPIATPSRMTHKAVASTSAVQEATPPPTNRVKRQISFESWSRVKSSARTSSSSRDGKKRSGTPLESPAEKRARTR</sequence>
<evidence type="ECO:0000256" key="1">
    <source>
        <dbReference type="SAM" id="MobiDB-lite"/>
    </source>
</evidence>
<keyword evidence="3" id="KW-1185">Reference proteome</keyword>
<feature type="compositionally biased region" description="Basic and acidic residues" evidence="1">
    <location>
        <begin position="308"/>
        <end position="319"/>
    </location>
</feature>
<feature type="compositionally biased region" description="Low complexity" evidence="1">
    <location>
        <begin position="72"/>
        <end position="93"/>
    </location>
</feature>
<evidence type="ECO:0000313" key="3">
    <source>
        <dbReference type="Proteomes" id="UP000799291"/>
    </source>
</evidence>
<evidence type="ECO:0000313" key="2">
    <source>
        <dbReference type="EMBL" id="KAF2687275.1"/>
    </source>
</evidence>
<feature type="region of interest" description="Disordered" evidence="1">
    <location>
        <begin position="203"/>
        <end position="242"/>
    </location>
</feature>
<feature type="compositionally biased region" description="Low complexity" evidence="1">
    <location>
        <begin position="372"/>
        <end position="386"/>
    </location>
</feature>
<accession>A0A6G1JAT5</accession>
<reference evidence="2" key="1">
    <citation type="journal article" date="2020" name="Stud. Mycol.">
        <title>101 Dothideomycetes genomes: a test case for predicting lifestyles and emergence of pathogens.</title>
        <authorList>
            <person name="Haridas S."/>
            <person name="Albert R."/>
            <person name="Binder M."/>
            <person name="Bloem J."/>
            <person name="Labutti K."/>
            <person name="Salamov A."/>
            <person name="Andreopoulos B."/>
            <person name="Baker S."/>
            <person name="Barry K."/>
            <person name="Bills G."/>
            <person name="Bluhm B."/>
            <person name="Cannon C."/>
            <person name="Castanera R."/>
            <person name="Culley D."/>
            <person name="Daum C."/>
            <person name="Ezra D."/>
            <person name="Gonzalez J."/>
            <person name="Henrissat B."/>
            <person name="Kuo A."/>
            <person name="Liang C."/>
            <person name="Lipzen A."/>
            <person name="Lutzoni F."/>
            <person name="Magnuson J."/>
            <person name="Mondo S."/>
            <person name="Nolan M."/>
            <person name="Ohm R."/>
            <person name="Pangilinan J."/>
            <person name="Park H.-J."/>
            <person name="Ramirez L."/>
            <person name="Alfaro M."/>
            <person name="Sun H."/>
            <person name="Tritt A."/>
            <person name="Yoshinaga Y."/>
            <person name="Zwiers L.-H."/>
            <person name="Turgeon B."/>
            <person name="Goodwin S."/>
            <person name="Spatafora J."/>
            <person name="Crous P."/>
            <person name="Grigoriev I."/>
        </authorList>
    </citation>
    <scope>NUCLEOTIDE SEQUENCE</scope>
    <source>
        <strain evidence="2">CBS 122367</strain>
    </source>
</reference>
<dbReference type="AlphaFoldDB" id="A0A6G1JAT5"/>
<gene>
    <name evidence="2" type="ORF">K458DRAFT_415539</name>
</gene>